<evidence type="ECO:0000313" key="2">
    <source>
        <dbReference type="Proteomes" id="UP000247980"/>
    </source>
</evidence>
<evidence type="ECO:0000313" key="1">
    <source>
        <dbReference type="EMBL" id="PYI37130.1"/>
    </source>
</evidence>
<proteinExistence type="predicted"/>
<name>A0A2V5J4B8_9MICC</name>
<sequence>MVRYELTLSVGSIAPLNMTRPPPGNSAEHRRPLAKDEANNIVAQIEDAIHGHWAEAADFGMLPIADRRLLWGRQFLNPGTLYGLRNR</sequence>
<gene>
    <name evidence="1" type="ORF">CVS30_16920</name>
</gene>
<dbReference type="Proteomes" id="UP000247980">
    <property type="component" value="Unassembled WGS sequence"/>
</dbReference>
<dbReference type="EMBL" id="QJVC01000028">
    <property type="protein sequence ID" value="PYI37130.1"/>
    <property type="molecule type" value="Genomic_DNA"/>
</dbReference>
<protein>
    <submittedName>
        <fullName evidence="1">Uncharacterized protein</fullName>
    </submittedName>
</protein>
<dbReference type="AlphaFoldDB" id="A0A2V5J4B8"/>
<keyword evidence="2" id="KW-1185">Reference proteome</keyword>
<organism evidence="1 2">
    <name type="scientific">Arthrobacter psychrolactophilus</name>
    <dbReference type="NCBI Taxonomy" id="92442"/>
    <lineage>
        <taxon>Bacteria</taxon>
        <taxon>Bacillati</taxon>
        <taxon>Actinomycetota</taxon>
        <taxon>Actinomycetes</taxon>
        <taxon>Micrococcales</taxon>
        <taxon>Micrococcaceae</taxon>
        <taxon>Arthrobacter</taxon>
    </lineage>
</organism>
<comment type="caution">
    <text evidence="1">The sequence shown here is derived from an EMBL/GenBank/DDBJ whole genome shotgun (WGS) entry which is preliminary data.</text>
</comment>
<reference evidence="1 2" key="1">
    <citation type="submission" date="2018-05" db="EMBL/GenBank/DDBJ databases">
        <title>Genetic diversity of glacier-inhabiting Cryobacterium bacteria in China and description of Cryobacterium mengkeensis sp. nov. and Arthrobacter glacialis sp. nov.</title>
        <authorList>
            <person name="Liu Q."/>
            <person name="Xin Y.-H."/>
        </authorList>
    </citation>
    <scope>NUCLEOTIDE SEQUENCE [LARGE SCALE GENOMIC DNA]</scope>
    <source>
        <strain evidence="1 2">B7</strain>
    </source>
</reference>
<accession>A0A2V5J4B8</accession>